<keyword evidence="1" id="KW-0732">Signal</keyword>
<evidence type="ECO:0000313" key="2">
    <source>
        <dbReference type="EMBL" id="CDW89441.1"/>
    </source>
</evidence>
<sequence>MITKSILVTALLALQTDAIQISQAIQKQRSQLEWRQEATNKFSWNATQELKWSVVNAFTDVQTSPDGDVYAIQKISSEISATRYQLYLYNISSSIWSLVNTSFDVKAVRFDRLGNMYYLDSDNCVRNQLQEKLICGLSDFEVTVQKEIIGLNDGQGVLSSDTVSSSYKSAFVSPYKYKALTGYKGITLLKDEPILIQNDGSVDARYGGEKVVSISAGIDGSLWALQQEANVTDFTLLKWQTVSQKWYKVEGAKGASISAYNEISVALVNSIGLLSLSSQVGHQNEAEYVVSEPNQNNPTTTEPQIIINSQQFQSLLANSQDFKWITSLIQGKNFTKMTQIFGANADQMTMQEGIDTFSNKNDIIVLYKTNYNAITGFYVNGTTPSRDNTGDRRVDSVVFSLSQKESFPFDQTRFSNMNYNYWWRNYFTLDGKFIQLRFVARCGKDQDGNNTDEMYVYERDQISDGLVTLISPVLLTGNTNNPNSVNVSCQRIEYYLAK</sequence>
<feature type="chain" id="PRO_5001729910" description="TLDc domain-containing protein" evidence="1">
    <location>
        <begin position="19"/>
        <end position="498"/>
    </location>
</feature>
<accession>A0A078B5H0</accession>
<name>A0A078B5H0_STYLE</name>
<protein>
    <recommendedName>
        <fullName evidence="4">TLDc domain-containing protein</fullName>
    </recommendedName>
</protein>
<evidence type="ECO:0008006" key="4">
    <source>
        <dbReference type="Google" id="ProtNLM"/>
    </source>
</evidence>
<dbReference type="AlphaFoldDB" id="A0A078B5H0"/>
<gene>
    <name evidence="2" type="primary">Contig3553.g3791</name>
    <name evidence="2" type="ORF">STYLEM_18574</name>
</gene>
<dbReference type="EMBL" id="CCKQ01017549">
    <property type="protein sequence ID" value="CDW89441.1"/>
    <property type="molecule type" value="Genomic_DNA"/>
</dbReference>
<organism evidence="2 3">
    <name type="scientific">Stylonychia lemnae</name>
    <name type="common">Ciliate</name>
    <dbReference type="NCBI Taxonomy" id="5949"/>
    <lineage>
        <taxon>Eukaryota</taxon>
        <taxon>Sar</taxon>
        <taxon>Alveolata</taxon>
        <taxon>Ciliophora</taxon>
        <taxon>Intramacronucleata</taxon>
        <taxon>Spirotrichea</taxon>
        <taxon>Stichotrichia</taxon>
        <taxon>Sporadotrichida</taxon>
        <taxon>Oxytrichidae</taxon>
        <taxon>Stylonychinae</taxon>
        <taxon>Stylonychia</taxon>
    </lineage>
</organism>
<dbReference type="InParanoid" id="A0A078B5H0"/>
<reference evidence="2 3" key="1">
    <citation type="submission" date="2014-06" db="EMBL/GenBank/DDBJ databases">
        <authorList>
            <person name="Swart Estienne"/>
        </authorList>
    </citation>
    <scope>NUCLEOTIDE SEQUENCE [LARGE SCALE GENOMIC DNA]</scope>
    <source>
        <strain evidence="2 3">130c</strain>
    </source>
</reference>
<proteinExistence type="predicted"/>
<evidence type="ECO:0000256" key="1">
    <source>
        <dbReference type="SAM" id="SignalP"/>
    </source>
</evidence>
<dbReference type="Proteomes" id="UP000039865">
    <property type="component" value="Unassembled WGS sequence"/>
</dbReference>
<keyword evidence="3" id="KW-1185">Reference proteome</keyword>
<evidence type="ECO:0000313" key="3">
    <source>
        <dbReference type="Proteomes" id="UP000039865"/>
    </source>
</evidence>
<feature type="signal peptide" evidence="1">
    <location>
        <begin position="1"/>
        <end position="18"/>
    </location>
</feature>